<dbReference type="Pfam" id="PF00593">
    <property type="entry name" value="TonB_dep_Rec_b-barrel"/>
    <property type="match status" value="1"/>
</dbReference>
<keyword evidence="13 14" id="KW-0998">Cell outer membrane</keyword>
<comment type="subcellular location">
    <subcellularLocation>
        <location evidence="1 14">Cell outer membrane</location>
        <topology evidence="1 14">Multi-pass membrane protein</topology>
    </subcellularLocation>
</comment>
<accession>A0A8T4H9R7</accession>
<dbReference type="InterPro" id="IPR036942">
    <property type="entry name" value="Beta-barrel_TonB_sf"/>
</dbReference>
<gene>
    <name evidence="19" type="ORF">J5U18_01320</name>
</gene>
<comment type="similarity">
    <text evidence="2 14 15">Belongs to the TonB-dependent receptor family.</text>
</comment>
<reference evidence="19" key="1">
    <citation type="submission" date="2021-03" db="EMBL/GenBank/DDBJ databases">
        <authorList>
            <person name="Lu T."/>
            <person name="Wang Q."/>
            <person name="Han X."/>
        </authorList>
    </citation>
    <scope>NUCLEOTIDE SEQUENCE</scope>
    <source>
        <strain evidence="19">WQ 2009</strain>
    </source>
</reference>
<dbReference type="RefSeq" id="WP_353545698.1">
    <property type="nucleotide sequence ID" value="NZ_JAGKSB010000001.1"/>
</dbReference>
<protein>
    <submittedName>
        <fullName evidence="19">TonB-dependent siderophore receptor</fullName>
    </submittedName>
</protein>
<dbReference type="GO" id="GO:0009279">
    <property type="term" value="C:cell outer membrane"/>
    <property type="evidence" value="ECO:0007669"/>
    <property type="project" value="UniProtKB-SubCell"/>
</dbReference>
<evidence type="ECO:0000256" key="13">
    <source>
        <dbReference type="ARBA" id="ARBA00023237"/>
    </source>
</evidence>
<dbReference type="GO" id="GO:0015344">
    <property type="term" value="F:siderophore uptake transmembrane transporter activity"/>
    <property type="evidence" value="ECO:0007669"/>
    <property type="project" value="TreeGrafter"/>
</dbReference>
<feature type="signal peptide" evidence="16">
    <location>
        <begin position="1"/>
        <end position="21"/>
    </location>
</feature>
<sequence length="795" mass="87404">MSIKFYLLAGLAFCTSTALYAQTNSVIRGKVVNEHNKPLSAITISAAGVTVKTKADGSFEIPTHKEGAVYVRISGIGYRPVGMNKLMENGDLDLKSILLVSNNHDLEEVEVFGNRNRQPKGLEMITRMPLKPSDQIQSISVISSKVIADQGALTLTDAIRNVPGVSLFGSYGGVRESMSIRGFRGVPVLKNGVRMDSQFQTASAIVDMQGVETIQVIKGSAAITQGVITDIGNAGGVINLTTKTPEFVDGGQVDIRIGAWGQVRPTFDYQAVLDNKNTVAMRINGAYERGNSYRTIVNNNRVYINPSFAWRPNEQTTVTFEADYLQENRTPHGDAVNLGAADVNKLYLIPYDQFLGFSDDKVNNVMASYMFRVERKLTDKLKIRAALSSGSYMADNTSTGVGGAIQGDYNLRARTISRAVRDDKNTTAQFDFIGEDIKTGSLNHTFQVGFDYRIANSLNTPWGSSRLDTINVMQPYTNTITNPVAFAASANPTRAQYSTLGLMAQDVITFNKYLKAILGVRYTEIYNKIPNSSRTDVGSAWNPSLGVMVRPIKQVNIFGSYTTSTSLRNAAQELRSGERVGASTTNQFEAGIKSDWLNDRLRFNFTYFHINTANLTNSEYDPNTNTATGYVFQAGDLKRKGIEVELNGRVLENLQVMLGYAYLDARYENSPSYVNGSAPMNAPKHTANGWIQYTVNRSALKGLSIGFGAYYVGDRPVNEYSTRPDGHGTVPGVKPFDMPGYMTLNSQLGYTFGKLTARVFFNNIANKIGLNSYFRGGFINQTDPRNVAGQLSYRF</sequence>
<dbReference type="InterPro" id="IPR010105">
    <property type="entry name" value="TonB_sidphr_rcpt"/>
</dbReference>
<dbReference type="NCBIfam" id="TIGR01783">
    <property type="entry name" value="TonB-siderophor"/>
    <property type="match status" value="1"/>
</dbReference>
<feature type="domain" description="TonB-dependent receptor-like beta-barrel" evidence="17">
    <location>
        <begin position="311"/>
        <end position="764"/>
    </location>
</feature>
<keyword evidence="12 19" id="KW-0675">Receptor</keyword>
<evidence type="ECO:0000313" key="19">
    <source>
        <dbReference type="EMBL" id="MBP3942217.1"/>
    </source>
</evidence>
<evidence type="ECO:0000259" key="18">
    <source>
        <dbReference type="Pfam" id="PF07715"/>
    </source>
</evidence>
<comment type="caution">
    <text evidence="19">The sequence shown here is derived from an EMBL/GenBank/DDBJ whole genome shotgun (WGS) entry which is preliminary data.</text>
</comment>
<evidence type="ECO:0000256" key="9">
    <source>
        <dbReference type="ARBA" id="ARBA00023065"/>
    </source>
</evidence>
<evidence type="ECO:0000256" key="14">
    <source>
        <dbReference type="PROSITE-ProRule" id="PRU01360"/>
    </source>
</evidence>
<name>A0A8T4H9R7_9SPHI</name>
<evidence type="ECO:0000256" key="2">
    <source>
        <dbReference type="ARBA" id="ARBA00009810"/>
    </source>
</evidence>
<evidence type="ECO:0000256" key="4">
    <source>
        <dbReference type="ARBA" id="ARBA00022452"/>
    </source>
</evidence>
<dbReference type="Pfam" id="PF07715">
    <property type="entry name" value="Plug"/>
    <property type="match status" value="1"/>
</dbReference>
<dbReference type="PANTHER" id="PTHR32552:SF68">
    <property type="entry name" value="FERRICHROME OUTER MEMBRANE TRANSPORTER_PHAGE RECEPTOR"/>
    <property type="match status" value="1"/>
</dbReference>
<dbReference type="InterPro" id="IPR008969">
    <property type="entry name" value="CarboxyPept-like_regulatory"/>
</dbReference>
<evidence type="ECO:0000256" key="16">
    <source>
        <dbReference type="SAM" id="SignalP"/>
    </source>
</evidence>
<dbReference type="PANTHER" id="PTHR32552">
    <property type="entry name" value="FERRICHROME IRON RECEPTOR-RELATED"/>
    <property type="match status" value="1"/>
</dbReference>
<dbReference type="AlphaFoldDB" id="A0A8T4H9R7"/>
<evidence type="ECO:0000256" key="7">
    <source>
        <dbReference type="ARBA" id="ARBA00022729"/>
    </source>
</evidence>
<dbReference type="EMBL" id="JAGKSB010000001">
    <property type="protein sequence ID" value="MBP3942217.1"/>
    <property type="molecule type" value="Genomic_DNA"/>
</dbReference>
<dbReference type="Gene3D" id="2.40.170.20">
    <property type="entry name" value="TonB-dependent receptor, beta-barrel domain"/>
    <property type="match status" value="1"/>
</dbReference>
<keyword evidence="9" id="KW-0406">Ion transport</keyword>
<keyword evidence="10 15" id="KW-0798">TonB box</keyword>
<dbReference type="CDD" id="cd01347">
    <property type="entry name" value="ligand_gated_channel"/>
    <property type="match status" value="1"/>
</dbReference>
<dbReference type="GO" id="GO:0015891">
    <property type="term" value="P:siderophore transport"/>
    <property type="evidence" value="ECO:0007669"/>
    <property type="project" value="InterPro"/>
</dbReference>
<keyword evidence="20" id="KW-1185">Reference proteome</keyword>
<keyword evidence="6 14" id="KW-0812">Transmembrane</keyword>
<keyword evidence="3 14" id="KW-0813">Transport</keyword>
<feature type="domain" description="TonB-dependent receptor plug" evidence="18">
    <location>
        <begin position="133"/>
        <end position="226"/>
    </location>
</feature>
<keyword evidence="5" id="KW-0410">Iron transport</keyword>
<dbReference type="SUPFAM" id="SSF56935">
    <property type="entry name" value="Porins"/>
    <property type="match status" value="1"/>
</dbReference>
<feature type="chain" id="PRO_5035803732" evidence="16">
    <location>
        <begin position="22"/>
        <end position="795"/>
    </location>
</feature>
<evidence type="ECO:0000256" key="6">
    <source>
        <dbReference type="ARBA" id="ARBA00022692"/>
    </source>
</evidence>
<dbReference type="GO" id="GO:0038023">
    <property type="term" value="F:signaling receptor activity"/>
    <property type="evidence" value="ECO:0007669"/>
    <property type="project" value="InterPro"/>
</dbReference>
<dbReference type="InterPro" id="IPR037066">
    <property type="entry name" value="Plug_dom_sf"/>
</dbReference>
<keyword evidence="8" id="KW-0408">Iron</keyword>
<evidence type="ECO:0000256" key="11">
    <source>
        <dbReference type="ARBA" id="ARBA00023136"/>
    </source>
</evidence>
<evidence type="ECO:0000256" key="5">
    <source>
        <dbReference type="ARBA" id="ARBA00022496"/>
    </source>
</evidence>
<evidence type="ECO:0000313" key="20">
    <source>
        <dbReference type="Proteomes" id="UP000679691"/>
    </source>
</evidence>
<evidence type="ECO:0000256" key="1">
    <source>
        <dbReference type="ARBA" id="ARBA00004571"/>
    </source>
</evidence>
<dbReference type="InterPro" id="IPR039426">
    <property type="entry name" value="TonB-dep_rcpt-like"/>
</dbReference>
<dbReference type="Proteomes" id="UP000679691">
    <property type="component" value="Unassembled WGS sequence"/>
</dbReference>
<dbReference type="PROSITE" id="PS52016">
    <property type="entry name" value="TONB_DEPENDENT_REC_3"/>
    <property type="match status" value="1"/>
</dbReference>
<evidence type="ECO:0000259" key="17">
    <source>
        <dbReference type="Pfam" id="PF00593"/>
    </source>
</evidence>
<dbReference type="Gene3D" id="2.170.130.10">
    <property type="entry name" value="TonB-dependent receptor, plug domain"/>
    <property type="match status" value="1"/>
</dbReference>
<dbReference type="SUPFAM" id="SSF49464">
    <property type="entry name" value="Carboxypeptidase regulatory domain-like"/>
    <property type="match status" value="1"/>
</dbReference>
<evidence type="ECO:0000256" key="8">
    <source>
        <dbReference type="ARBA" id="ARBA00023004"/>
    </source>
</evidence>
<dbReference type="InterPro" id="IPR000531">
    <property type="entry name" value="Beta-barrel_TonB"/>
</dbReference>
<keyword evidence="7 16" id="KW-0732">Signal</keyword>
<organism evidence="19 20">
    <name type="scientific">Rhinopithecimicrobium faecis</name>
    <dbReference type="NCBI Taxonomy" id="2820698"/>
    <lineage>
        <taxon>Bacteria</taxon>
        <taxon>Pseudomonadati</taxon>
        <taxon>Bacteroidota</taxon>
        <taxon>Sphingobacteriia</taxon>
        <taxon>Sphingobacteriales</taxon>
        <taxon>Sphingobacteriaceae</taxon>
        <taxon>Rhinopithecimicrobium</taxon>
    </lineage>
</organism>
<evidence type="ECO:0000256" key="10">
    <source>
        <dbReference type="ARBA" id="ARBA00023077"/>
    </source>
</evidence>
<evidence type="ECO:0000256" key="15">
    <source>
        <dbReference type="RuleBase" id="RU003357"/>
    </source>
</evidence>
<keyword evidence="4 14" id="KW-1134">Transmembrane beta strand</keyword>
<evidence type="ECO:0000256" key="12">
    <source>
        <dbReference type="ARBA" id="ARBA00023170"/>
    </source>
</evidence>
<proteinExistence type="inferred from homology"/>
<dbReference type="InterPro" id="IPR012910">
    <property type="entry name" value="Plug_dom"/>
</dbReference>
<evidence type="ECO:0000256" key="3">
    <source>
        <dbReference type="ARBA" id="ARBA00022448"/>
    </source>
</evidence>
<keyword evidence="11 14" id="KW-0472">Membrane</keyword>